<dbReference type="EMBL" id="CAJNOQ010004549">
    <property type="protein sequence ID" value="CAF1064374.1"/>
    <property type="molecule type" value="Genomic_DNA"/>
</dbReference>
<sequence>MPALTFTNEDGEGGKLSAIGSFNLDELKRTLEHEREKNVELITKIEELESQSLKDMSQRNKEFNHLQSQLTKYRCDFEKSEMLRQTLEYELTVMRSQCGKESFKYEELEQILEKTKKLFSDKLNEMNGEIDRLRTELTSTVQKYEYESQRLGNDLKEKDERIYKLQATADTHYERERRIITLNEQIERLEKTFAESEQISRKYLADAVQAKDKEIDMKREYDILFMKLQFYEQTLDNERTIANEAKLTAELMSSRVKDLDTTVELMKQAKMNDEHKIEQLQKQISNEKLLRTTLNHLQKDLEEKCLEMNIAEQSYEKTIKSLRDELANCRRKVRLTEDKHSYCNAKVVDLLKFCKIISDTPDQNNSTTTFVPSSKQLEDLRLYVDNLRKSSNEKVNEIARLKKSVERLTKSSISQHRTQLEHVQSKEDVLNQMLAIKDELESCKYDKVMLEELLMVTKTELQQLDKQYQQLYQQNLEMKMFIQQKLNDSNKTQGEVVNLSLLESIHDRLQMAIRSSSHDTNNTNGQQLVIHQNNDLCSVVNDELKIILSRYESLMNSSQQLEQQLNTRETEYNRLQQTMEEQLLGLKTDISQRDEKFSKQKEMLITHYEMTMQELQTNLKNAELKSLESLHRNQLLESEHLEKKRSYEKSQSVIDEKDSEMKQFKLLSTFLVGLIYPLKQRYTLLIRQMHILKQFYANYQEVKQSIIQSSNTIPKIPPILRFRKYAIAIIAYNRLLLSSKKKKFLLINDEQYYHGKTRLNYVYRLPNSKQNLHYADCDTLSQEPSSFLNDEKFDYLKEAIEHFQISPNKTKSTGQFQQRALKSSLMSLLCKLDGLYDDDDGELNGSSNNSNSRSVSIIQLISRGLGKHINGTKSKGSCVSVQDLVQDLTLRTRESDADNKLLKLQLHSCSRDSDELKQCRLTVKKLEKQVKSNQKQNESMIPFEQFEAIYKELESALSREKQAQSILNEQNQQLQQITDILNDTQTARDQSVRELTNKEQIISSLKQRAHDLQQINLQMDANLQRAENAIRLVFKDKEELQSYCQYVSSILTKATTDMVQNRKYKQLTNFLQSIVQKQLGHSENKISFEIDSCQMMTNLFVSLLRQLIEKLAMFEDEILALKRHAQVLTDNFKSAPQLTRENTFIQNEANQLESSSPEIVPTKDTTSRHSSSSSFIQDSKRDSIELTKNRAVLSTVRLGSAEYSAFKPIRPDSSTSSIVTNN</sequence>
<dbReference type="PANTHER" id="PTHR37476">
    <property type="entry name" value="COILED-COIL DOMAIN-CONTAINING PROTEIN 171"/>
    <property type="match status" value="1"/>
</dbReference>
<feature type="coiled-coil region" evidence="1">
    <location>
        <begin position="105"/>
        <end position="143"/>
    </location>
</feature>
<feature type="coiled-coil region" evidence="1">
    <location>
        <begin position="916"/>
        <end position="1029"/>
    </location>
</feature>
<feature type="coiled-coil region" evidence="1">
    <location>
        <begin position="605"/>
        <end position="644"/>
    </location>
</feature>
<keyword evidence="7" id="KW-1185">Reference proteome</keyword>
<evidence type="ECO:0000313" key="5">
    <source>
        <dbReference type="EMBL" id="CAF3642093.1"/>
    </source>
</evidence>
<evidence type="ECO:0000313" key="6">
    <source>
        <dbReference type="EMBL" id="CAF3832270.1"/>
    </source>
</evidence>
<feature type="region of interest" description="Disordered" evidence="2">
    <location>
        <begin position="1149"/>
        <end position="1179"/>
    </location>
</feature>
<feature type="coiled-coil region" evidence="1">
    <location>
        <begin position="447"/>
        <end position="474"/>
    </location>
</feature>
<feature type="coiled-coil region" evidence="1">
    <location>
        <begin position="384"/>
        <end position="411"/>
    </location>
</feature>
<gene>
    <name evidence="4" type="ORF">GPM918_LOCUS16947</name>
    <name evidence="3" type="ORF">OVA965_LOCUS7442</name>
    <name evidence="6" type="ORF">SRO942_LOCUS16946</name>
    <name evidence="5" type="ORF">TMI583_LOCUS7437</name>
</gene>
<dbReference type="AlphaFoldDB" id="A0A814LFP9"/>
<evidence type="ECO:0000313" key="3">
    <source>
        <dbReference type="EMBL" id="CAF0857064.1"/>
    </source>
</evidence>
<protein>
    <submittedName>
        <fullName evidence="4">Uncharacterized protein</fullName>
    </submittedName>
</protein>
<dbReference type="EMBL" id="CAJOBA010002372">
    <property type="protein sequence ID" value="CAF3642093.1"/>
    <property type="molecule type" value="Genomic_DNA"/>
</dbReference>
<dbReference type="OrthoDB" id="287623at2759"/>
<dbReference type="Proteomes" id="UP000682733">
    <property type="component" value="Unassembled WGS sequence"/>
</dbReference>
<dbReference type="Proteomes" id="UP000681722">
    <property type="component" value="Unassembled WGS sequence"/>
</dbReference>
<dbReference type="EMBL" id="CAJNOK010002372">
    <property type="protein sequence ID" value="CAF0857064.1"/>
    <property type="molecule type" value="Genomic_DNA"/>
</dbReference>
<accession>A0A814LFP9</accession>
<evidence type="ECO:0000256" key="1">
    <source>
        <dbReference type="SAM" id="Coils"/>
    </source>
</evidence>
<organism evidence="4 7">
    <name type="scientific">Didymodactylos carnosus</name>
    <dbReference type="NCBI Taxonomy" id="1234261"/>
    <lineage>
        <taxon>Eukaryota</taxon>
        <taxon>Metazoa</taxon>
        <taxon>Spiralia</taxon>
        <taxon>Gnathifera</taxon>
        <taxon>Rotifera</taxon>
        <taxon>Eurotatoria</taxon>
        <taxon>Bdelloidea</taxon>
        <taxon>Philodinida</taxon>
        <taxon>Philodinidae</taxon>
        <taxon>Didymodactylos</taxon>
    </lineage>
</organism>
<proteinExistence type="predicted"/>
<evidence type="ECO:0000256" key="2">
    <source>
        <dbReference type="SAM" id="MobiDB-lite"/>
    </source>
</evidence>
<dbReference type="PANTHER" id="PTHR37476:SF1">
    <property type="entry name" value="COILED-COIL DOMAIN-CONTAINING PROTEIN 171"/>
    <property type="match status" value="1"/>
</dbReference>
<dbReference type="Proteomes" id="UP000663829">
    <property type="component" value="Unassembled WGS sequence"/>
</dbReference>
<dbReference type="EMBL" id="CAJOBC010004549">
    <property type="protein sequence ID" value="CAF3832270.1"/>
    <property type="molecule type" value="Genomic_DNA"/>
</dbReference>
<dbReference type="Proteomes" id="UP000677228">
    <property type="component" value="Unassembled WGS sequence"/>
</dbReference>
<reference evidence="4" key="1">
    <citation type="submission" date="2021-02" db="EMBL/GenBank/DDBJ databases">
        <authorList>
            <person name="Nowell W R."/>
        </authorList>
    </citation>
    <scope>NUCLEOTIDE SEQUENCE</scope>
</reference>
<evidence type="ECO:0000313" key="4">
    <source>
        <dbReference type="EMBL" id="CAF1064374.1"/>
    </source>
</evidence>
<feature type="coiled-coil region" evidence="1">
    <location>
        <begin position="263"/>
        <end position="339"/>
    </location>
</feature>
<evidence type="ECO:0000313" key="7">
    <source>
        <dbReference type="Proteomes" id="UP000663829"/>
    </source>
</evidence>
<feature type="coiled-coil region" evidence="1">
    <location>
        <begin position="544"/>
        <end position="578"/>
    </location>
</feature>
<comment type="caution">
    <text evidence="4">The sequence shown here is derived from an EMBL/GenBank/DDBJ whole genome shotgun (WGS) entry which is preliminary data.</text>
</comment>
<feature type="coiled-coil region" evidence="1">
    <location>
        <begin position="24"/>
        <end position="51"/>
    </location>
</feature>
<keyword evidence="1" id="KW-0175">Coiled coil</keyword>
<feature type="compositionally biased region" description="Low complexity" evidence="2">
    <location>
        <begin position="1162"/>
        <end position="1177"/>
    </location>
</feature>
<name>A0A814LFP9_9BILA</name>